<proteinExistence type="predicted"/>
<evidence type="ECO:0000313" key="1">
    <source>
        <dbReference type="EMBL" id="CAA9587276.1"/>
    </source>
</evidence>
<organism evidence="1">
    <name type="scientific">uncultured Synechococcales cyanobacterium</name>
    <dbReference type="NCBI Taxonomy" id="1936017"/>
    <lineage>
        <taxon>Bacteria</taxon>
        <taxon>Bacillati</taxon>
        <taxon>Cyanobacteriota</taxon>
        <taxon>Cyanophyceae</taxon>
        <taxon>Synechococcales</taxon>
        <taxon>environmental samples</taxon>
    </lineage>
</organism>
<name>A0A6J4VUL7_9CYAN</name>
<reference evidence="1" key="1">
    <citation type="submission" date="2020-02" db="EMBL/GenBank/DDBJ databases">
        <authorList>
            <person name="Meier V. D."/>
        </authorList>
    </citation>
    <scope>NUCLEOTIDE SEQUENCE</scope>
    <source>
        <strain evidence="1">AVDCRST_MAG81</strain>
    </source>
</reference>
<dbReference type="EMBL" id="CADCWO010000212">
    <property type="protein sequence ID" value="CAA9587276.1"/>
    <property type="molecule type" value="Genomic_DNA"/>
</dbReference>
<protein>
    <submittedName>
        <fullName evidence="1">Uncharacterized protein</fullName>
    </submittedName>
</protein>
<dbReference type="AlphaFoldDB" id="A0A6J4VUL7"/>
<gene>
    <name evidence="1" type="ORF">AVDCRST_MAG81-4474</name>
</gene>
<sequence length="51" mass="6195">MDKKSLVLEMIESFDKQEKEIYPQVVVQQVADFWVAQWARIKDCRNGFYHF</sequence>
<accession>A0A6J4VUL7</accession>